<evidence type="ECO:0000256" key="1">
    <source>
        <dbReference type="SAM" id="MobiDB-lite"/>
    </source>
</evidence>
<dbReference type="PANTHER" id="PTHR45098">
    <property type="entry name" value="DNAJ DOMAIN CONTAINING PROTEIN, EXPRESSED"/>
    <property type="match status" value="1"/>
</dbReference>
<dbReference type="InterPro" id="IPR036869">
    <property type="entry name" value="J_dom_sf"/>
</dbReference>
<dbReference type="SUPFAM" id="SSF46565">
    <property type="entry name" value="Chaperone J-domain"/>
    <property type="match status" value="1"/>
</dbReference>
<dbReference type="OrthoDB" id="10250354at2759"/>
<accession>B7G7E1</accession>
<evidence type="ECO:0000313" key="3">
    <source>
        <dbReference type="EMBL" id="EEC45348.1"/>
    </source>
</evidence>
<dbReference type="eggNOG" id="ENOG502RW63">
    <property type="taxonomic scope" value="Eukaryota"/>
</dbReference>
<dbReference type="PROSITE" id="PS50076">
    <property type="entry name" value="DNAJ_2"/>
    <property type="match status" value="1"/>
</dbReference>
<proteinExistence type="predicted"/>
<keyword evidence="4" id="KW-1185">Reference proteome</keyword>
<reference evidence="3 4" key="1">
    <citation type="journal article" date="2008" name="Nature">
        <title>The Phaeodactylum genome reveals the evolutionary history of diatom genomes.</title>
        <authorList>
            <person name="Bowler C."/>
            <person name="Allen A.E."/>
            <person name="Badger J.H."/>
            <person name="Grimwood J."/>
            <person name="Jabbari K."/>
            <person name="Kuo A."/>
            <person name="Maheswari U."/>
            <person name="Martens C."/>
            <person name="Maumus F."/>
            <person name="Otillar R.P."/>
            <person name="Rayko E."/>
            <person name="Salamov A."/>
            <person name="Vandepoele K."/>
            <person name="Beszteri B."/>
            <person name="Gruber A."/>
            <person name="Heijde M."/>
            <person name="Katinka M."/>
            <person name="Mock T."/>
            <person name="Valentin K."/>
            <person name="Verret F."/>
            <person name="Berges J.A."/>
            <person name="Brownlee C."/>
            <person name="Cadoret J.P."/>
            <person name="Chiovitti A."/>
            <person name="Choi C.J."/>
            <person name="Coesel S."/>
            <person name="De Martino A."/>
            <person name="Detter J.C."/>
            <person name="Durkin C."/>
            <person name="Falciatore A."/>
            <person name="Fournet J."/>
            <person name="Haruta M."/>
            <person name="Huysman M.J."/>
            <person name="Jenkins B.D."/>
            <person name="Jiroutova K."/>
            <person name="Jorgensen R.E."/>
            <person name="Joubert Y."/>
            <person name="Kaplan A."/>
            <person name="Kroger N."/>
            <person name="Kroth P.G."/>
            <person name="La Roche J."/>
            <person name="Lindquist E."/>
            <person name="Lommer M."/>
            <person name="Martin-Jezequel V."/>
            <person name="Lopez P.J."/>
            <person name="Lucas S."/>
            <person name="Mangogna M."/>
            <person name="McGinnis K."/>
            <person name="Medlin L.K."/>
            <person name="Montsant A."/>
            <person name="Oudot-Le Secq M.P."/>
            <person name="Napoli C."/>
            <person name="Obornik M."/>
            <person name="Parker M.S."/>
            <person name="Petit J.L."/>
            <person name="Porcel B.M."/>
            <person name="Poulsen N."/>
            <person name="Robison M."/>
            <person name="Rychlewski L."/>
            <person name="Rynearson T.A."/>
            <person name="Schmutz J."/>
            <person name="Shapiro H."/>
            <person name="Siaut M."/>
            <person name="Stanley M."/>
            <person name="Sussman M.R."/>
            <person name="Taylor A.R."/>
            <person name="Vardi A."/>
            <person name="von Dassow P."/>
            <person name="Vyverman W."/>
            <person name="Willis A."/>
            <person name="Wyrwicz L.S."/>
            <person name="Rokhsar D.S."/>
            <person name="Weissenbach J."/>
            <person name="Armbrust E.V."/>
            <person name="Green B.R."/>
            <person name="Van de Peer Y."/>
            <person name="Grigoriev I.V."/>
        </authorList>
    </citation>
    <scope>NUCLEOTIDE SEQUENCE [LARGE SCALE GENOMIC DNA]</scope>
    <source>
        <strain evidence="3 4">CCAP 1055/1</strain>
    </source>
</reference>
<gene>
    <name evidence="3" type="ORF">PHATRDRAFT_39217</name>
</gene>
<dbReference type="Pfam" id="PF00226">
    <property type="entry name" value="DnaJ"/>
    <property type="match status" value="1"/>
</dbReference>
<dbReference type="CDD" id="cd06257">
    <property type="entry name" value="DnaJ"/>
    <property type="match status" value="1"/>
</dbReference>
<dbReference type="HOGENOM" id="CLU_1306977_0_0_1"/>
<dbReference type="RefSeq" id="XP_002183130.1">
    <property type="nucleotide sequence ID" value="XM_002183094.1"/>
</dbReference>
<dbReference type="Gene3D" id="1.10.287.110">
    <property type="entry name" value="DnaJ domain"/>
    <property type="match status" value="1"/>
</dbReference>
<reference evidence="4" key="2">
    <citation type="submission" date="2008-08" db="EMBL/GenBank/DDBJ databases">
        <authorList>
            <consortium name="Diatom Consortium"/>
            <person name="Grigoriev I."/>
            <person name="Grimwood J."/>
            <person name="Kuo A."/>
            <person name="Otillar R.P."/>
            <person name="Salamov A."/>
            <person name="Detter J.C."/>
            <person name="Lindquist E."/>
            <person name="Shapiro H."/>
            <person name="Lucas S."/>
            <person name="Glavina del Rio T."/>
            <person name="Pitluck S."/>
            <person name="Rokhsar D."/>
            <person name="Bowler C."/>
        </authorList>
    </citation>
    <scope>GENOME REANNOTATION</scope>
    <source>
        <strain evidence="4">CCAP 1055/1</strain>
    </source>
</reference>
<dbReference type="InParanoid" id="B7G7E1"/>
<dbReference type="OMA" id="PHTANVH"/>
<sequence>MLASRRRNSTPYRCYFTNTDRMKQDDPYAQLGLEWGDMPTTSDIKKAYKKRAAQLHPDLNPHNPQALVQFQALQKAYQTLLAYSDGTNAEQYDDWKTHIYRRGDRIAADRTDVAGVRRQRPRPSPHTANVHGALLGHPDGRRGVAYRHRRGGEYLGDGGGEQQHSNGIPSSSQSSSVGRGLNKWVQPKAFQAWDGRTQVASAAAKPKANTK</sequence>
<dbReference type="PANTHER" id="PTHR45098:SF1">
    <property type="entry name" value="DNAJ DOMAIN CONTAINING PROTEIN, EXPRESSED"/>
    <property type="match status" value="1"/>
</dbReference>
<feature type="domain" description="J" evidence="2">
    <location>
        <begin position="26"/>
        <end position="96"/>
    </location>
</feature>
<dbReference type="GeneID" id="7194922"/>
<dbReference type="AlphaFoldDB" id="B7G7E1"/>
<feature type="region of interest" description="Disordered" evidence="1">
    <location>
        <begin position="114"/>
        <end position="183"/>
    </location>
</feature>
<dbReference type="Proteomes" id="UP000000759">
    <property type="component" value="Chromosome 18"/>
</dbReference>
<protein>
    <recommendedName>
        <fullName evidence="2">J domain-containing protein</fullName>
    </recommendedName>
</protein>
<evidence type="ECO:0000313" key="4">
    <source>
        <dbReference type="Proteomes" id="UP000000759"/>
    </source>
</evidence>
<dbReference type="KEGG" id="pti:PHATRDRAFT_39217"/>
<evidence type="ECO:0000259" key="2">
    <source>
        <dbReference type="PROSITE" id="PS50076"/>
    </source>
</evidence>
<dbReference type="PaxDb" id="2850-Phatr39217"/>
<dbReference type="STRING" id="556484.B7G7E1"/>
<dbReference type="SMART" id="SM00271">
    <property type="entry name" value="DnaJ"/>
    <property type="match status" value="1"/>
</dbReference>
<organism evidence="3 4">
    <name type="scientific">Phaeodactylum tricornutum (strain CCAP 1055/1)</name>
    <dbReference type="NCBI Taxonomy" id="556484"/>
    <lineage>
        <taxon>Eukaryota</taxon>
        <taxon>Sar</taxon>
        <taxon>Stramenopiles</taxon>
        <taxon>Ochrophyta</taxon>
        <taxon>Bacillariophyta</taxon>
        <taxon>Bacillariophyceae</taxon>
        <taxon>Bacillariophycidae</taxon>
        <taxon>Naviculales</taxon>
        <taxon>Phaeodactylaceae</taxon>
        <taxon>Phaeodactylum</taxon>
    </lineage>
</organism>
<name>B7G7E1_PHATC</name>
<dbReference type="EMBL" id="CM000620">
    <property type="protein sequence ID" value="EEC45348.1"/>
    <property type="molecule type" value="Genomic_DNA"/>
</dbReference>
<dbReference type="InterPro" id="IPR001623">
    <property type="entry name" value="DnaJ_domain"/>
</dbReference>